<evidence type="ECO:0000256" key="4">
    <source>
        <dbReference type="ARBA" id="ARBA00023136"/>
    </source>
</evidence>
<evidence type="ECO:0000256" key="3">
    <source>
        <dbReference type="ARBA" id="ARBA00022989"/>
    </source>
</evidence>
<feature type="transmembrane region" description="Helical" evidence="5">
    <location>
        <begin position="12"/>
        <end position="33"/>
    </location>
</feature>
<dbReference type="InterPro" id="IPR019184">
    <property type="entry name" value="Uncharacterised_TM-17"/>
</dbReference>
<comment type="subcellular location">
    <subcellularLocation>
        <location evidence="1">Membrane</location>
        <topology evidence="1">Multi-pass membrane protein</topology>
    </subcellularLocation>
</comment>
<gene>
    <name evidence="6" type="ORF">PSYICH_LOCUS3575</name>
</gene>
<reference evidence="6" key="1">
    <citation type="submission" date="2022-01" db="EMBL/GenBank/DDBJ databases">
        <authorList>
            <person name="King R."/>
        </authorList>
    </citation>
    <scope>NUCLEOTIDE SEQUENCE</scope>
</reference>
<dbReference type="AlphaFoldDB" id="A0A9P0G556"/>
<evidence type="ECO:0000313" key="6">
    <source>
        <dbReference type="EMBL" id="CAH1102454.1"/>
    </source>
</evidence>
<feature type="transmembrane region" description="Helical" evidence="5">
    <location>
        <begin position="102"/>
        <end position="128"/>
    </location>
</feature>
<dbReference type="OrthoDB" id="262535at2759"/>
<evidence type="ECO:0000256" key="1">
    <source>
        <dbReference type="ARBA" id="ARBA00004141"/>
    </source>
</evidence>
<organism evidence="6 7">
    <name type="scientific">Psylliodes chrysocephalus</name>
    <dbReference type="NCBI Taxonomy" id="3402493"/>
    <lineage>
        <taxon>Eukaryota</taxon>
        <taxon>Metazoa</taxon>
        <taxon>Ecdysozoa</taxon>
        <taxon>Arthropoda</taxon>
        <taxon>Hexapoda</taxon>
        <taxon>Insecta</taxon>
        <taxon>Pterygota</taxon>
        <taxon>Neoptera</taxon>
        <taxon>Endopterygota</taxon>
        <taxon>Coleoptera</taxon>
        <taxon>Polyphaga</taxon>
        <taxon>Cucujiformia</taxon>
        <taxon>Chrysomeloidea</taxon>
        <taxon>Chrysomelidae</taxon>
        <taxon>Galerucinae</taxon>
        <taxon>Alticini</taxon>
        <taxon>Psylliodes</taxon>
    </lineage>
</organism>
<dbReference type="Proteomes" id="UP001153636">
    <property type="component" value="Chromosome 13"/>
</dbReference>
<evidence type="ECO:0000256" key="5">
    <source>
        <dbReference type="SAM" id="Phobius"/>
    </source>
</evidence>
<dbReference type="Pfam" id="PF09799">
    <property type="entry name" value="Transmemb_17"/>
    <property type="match status" value="1"/>
</dbReference>
<proteinExistence type="predicted"/>
<evidence type="ECO:0000313" key="7">
    <source>
        <dbReference type="Proteomes" id="UP001153636"/>
    </source>
</evidence>
<feature type="transmembrane region" description="Helical" evidence="5">
    <location>
        <begin position="76"/>
        <end position="96"/>
    </location>
</feature>
<accession>A0A9P0G556</accession>
<keyword evidence="3 5" id="KW-1133">Transmembrane helix</keyword>
<dbReference type="GO" id="GO:0016020">
    <property type="term" value="C:membrane"/>
    <property type="evidence" value="ECO:0007669"/>
    <property type="project" value="UniProtKB-SubCell"/>
</dbReference>
<sequence>MKADPELMFECLMYINAHYFPVIALSEIAMLVAKYLSDKKDTPNLDQDAAVCLTRHVAELMKLVIFQIFKYSSRKLVTLFAILLTLLTVATVYYNMFLQHPILRLEIVLCCVTSLLMATEMLFGLWFLMPCYKKVEYF</sequence>
<keyword evidence="7" id="KW-1185">Reference proteome</keyword>
<name>A0A9P0G556_9CUCU</name>
<evidence type="ECO:0000256" key="2">
    <source>
        <dbReference type="ARBA" id="ARBA00022692"/>
    </source>
</evidence>
<dbReference type="EMBL" id="OV651825">
    <property type="protein sequence ID" value="CAH1102454.1"/>
    <property type="molecule type" value="Genomic_DNA"/>
</dbReference>
<protein>
    <submittedName>
        <fullName evidence="6">Uncharacterized protein</fullName>
    </submittedName>
</protein>
<keyword evidence="2 5" id="KW-0812">Transmembrane</keyword>
<keyword evidence="4 5" id="KW-0472">Membrane</keyword>